<feature type="domain" description="Glycosyltransferase 2-like" evidence="1">
    <location>
        <begin position="4"/>
        <end position="183"/>
    </location>
</feature>
<dbReference type="SUPFAM" id="SSF53448">
    <property type="entry name" value="Nucleotide-diphospho-sugar transferases"/>
    <property type="match status" value="1"/>
</dbReference>
<dbReference type="RefSeq" id="WP_200464151.1">
    <property type="nucleotide sequence ID" value="NZ_JAENRR010000010.1"/>
</dbReference>
<comment type="caution">
    <text evidence="2">The sequence shown here is derived from an EMBL/GenBank/DDBJ whole genome shotgun (WGS) entry which is preliminary data.</text>
</comment>
<evidence type="ECO:0000259" key="1">
    <source>
        <dbReference type="Pfam" id="PF00535"/>
    </source>
</evidence>
<organism evidence="2 3">
    <name type="scientific">Carboxylicivirga marina</name>
    <dbReference type="NCBI Taxonomy" id="2800988"/>
    <lineage>
        <taxon>Bacteria</taxon>
        <taxon>Pseudomonadati</taxon>
        <taxon>Bacteroidota</taxon>
        <taxon>Bacteroidia</taxon>
        <taxon>Marinilabiliales</taxon>
        <taxon>Marinilabiliaceae</taxon>
        <taxon>Carboxylicivirga</taxon>
    </lineage>
</organism>
<name>A0ABS1HGX1_9BACT</name>
<sequence>MSLSIIILTYNSELCIQPCLESVLNECSSMQSEIIVVDNNSSDSTKEIIVKKFPTVKLIQNCTNQGVAKARNIGIQYSSGEYILILDDDVIVQNNSIKMLLNFIKNNENTGVVGPQLENPDGSIQYNGLEVPTFKNKLKRVLNKLLQLHRPNKYEKQILTKEAYQPGYLIGAVQLTKRSIFNRVGLLDEKIFYGPEDADFCMRVRASNFDIVCLPNARMTHSYQRRSYQITQLPTLFKHFKALLYFWKKHHITIFD</sequence>
<dbReference type="Gene3D" id="3.90.550.10">
    <property type="entry name" value="Spore Coat Polysaccharide Biosynthesis Protein SpsA, Chain A"/>
    <property type="match status" value="1"/>
</dbReference>
<dbReference type="EMBL" id="JAENRR010000010">
    <property type="protein sequence ID" value="MBK3516923.1"/>
    <property type="molecule type" value="Genomic_DNA"/>
</dbReference>
<dbReference type="CDD" id="cd04186">
    <property type="entry name" value="GT_2_like_c"/>
    <property type="match status" value="1"/>
</dbReference>
<evidence type="ECO:0000313" key="2">
    <source>
        <dbReference type="EMBL" id="MBK3516923.1"/>
    </source>
</evidence>
<proteinExistence type="predicted"/>
<accession>A0ABS1HGX1</accession>
<dbReference type="Proteomes" id="UP000605676">
    <property type="component" value="Unassembled WGS sequence"/>
</dbReference>
<gene>
    <name evidence="2" type="ORF">JIV24_06185</name>
</gene>
<evidence type="ECO:0000313" key="3">
    <source>
        <dbReference type="Proteomes" id="UP000605676"/>
    </source>
</evidence>
<dbReference type="InterPro" id="IPR001173">
    <property type="entry name" value="Glyco_trans_2-like"/>
</dbReference>
<protein>
    <submittedName>
        <fullName evidence="2">Glycosyltransferase family 2 protein</fullName>
    </submittedName>
</protein>
<reference evidence="2 3" key="1">
    <citation type="submission" date="2021-01" db="EMBL/GenBank/DDBJ databases">
        <title>Carboxyliciviraga sp.nov., isolated from coastal sediments.</title>
        <authorList>
            <person name="Lu D."/>
            <person name="Zhang T."/>
        </authorList>
    </citation>
    <scope>NUCLEOTIDE SEQUENCE [LARGE SCALE GENOMIC DNA]</scope>
    <source>
        <strain evidence="2 3">N1Y132</strain>
    </source>
</reference>
<dbReference type="PANTHER" id="PTHR43179">
    <property type="entry name" value="RHAMNOSYLTRANSFERASE WBBL"/>
    <property type="match status" value="1"/>
</dbReference>
<dbReference type="Pfam" id="PF00535">
    <property type="entry name" value="Glycos_transf_2"/>
    <property type="match status" value="1"/>
</dbReference>
<dbReference type="PANTHER" id="PTHR43179:SF7">
    <property type="entry name" value="RHAMNOSYLTRANSFERASE WBBL"/>
    <property type="match status" value="1"/>
</dbReference>
<keyword evidence="3" id="KW-1185">Reference proteome</keyword>
<dbReference type="InterPro" id="IPR029044">
    <property type="entry name" value="Nucleotide-diphossugar_trans"/>
</dbReference>